<keyword evidence="6 8" id="KW-0472">Membrane</keyword>
<dbReference type="SUPFAM" id="SSF52058">
    <property type="entry name" value="L domain-like"/>
    <property type="match status" value="1"/>
</dbReference>
<dbReference type="SUPFAM" id="SSF56112">
    <property type="entry name" value="Protein kinase-like (PK-like)"/>
    <property type="match status" value="1"/>
</dbReference>
<feature type="domain" description="Protein kinase" evidence="9">
    <location>
        <begin position="276"/>
        <end position="409"/>
    </location>
</feature>
<dbReference type="Proteomes" id="UP001174677">
    <property type="component" value="Chromosome 12"/>
</dbReference>
<evidence type="ECO:0000256" key="6">
    <source>
        <dbReference type="ARBA" id="ARBA00023136"/>
    </source>
</evidence>
<evidence type="ECO:0000259" key="9">
    <source>
        <dbReference type="PROSITE" id="PS50011"/>
    </source>
</evidence>
<evidence type="ECO:0000256" key="3">
    <source>
        <dbReference type="ARBA" id="ARBA00022692"/>
    </source>
</evidence>
<dbReference type="PROSITE" id="PS00107">
    <property type="entry name" value="PROTEIN_KINASE_ATP"/>
    <property type="match status" value="1"/>
</dbReference>
<dbReference type="Gene3D" id="1.10.510.10">
    <property type="entry name" value="Transferase(Phosphotransferase) domain 1"/>
    <property type="match status" value="1"/>
</dbReference>
<dbReference type="PROSITE" id="PS51450">
    <property type="entry name" value="LRR"/>
    <property type="match status" value="1"/>
</dbReference>
<keyword evidence="11" id="KW-1185">Reference proteome</keyword>
<proteinExistence type="predicted"/>
<dbReference type="Pfam" id="PF00560">
    <property type="entry name" value="LRR_1"/>
    <property type="match status" value="3"/>
</dbReference>
<accession>A0ABQ9LIT2</accession>
<dbReference type="InterPro" id="IPR000719">
    <property type="entry name" value="Prot_kinase_dom"/>
</dbReference>
<dbReference type="Gene3D" id="3.30.200.20">
    <property type="entry name" value="Phosphorylase Kinase, domain 1"/>
    <property type="match status" value="1"/>
</dbReference>
<dbReference type="InterPro" id="IPR051809">
    <property type="entry name" value="Plant_receptor-like_S/T_kinase"/>
</dbReference>
<dbReference type="InterPro" id="IPR011009">
    <property type="entry name" value="Kinase-like_dom_sf"/>
</dbReference>
<evidence type="ECO:0000256" key="7">
    <source>
        <dbReference type="PROSITE-ProRule" id="PRU10141"/>
    </source>
</evidence>
<feature type="transmembrane region" description="Helical" evidence="8">
    <location>
        <begin position="222"/>
        <end position="241"/>
    </location>
</feature>
<organism evidence="10 11">
    <name type="scientific">Hevea brasiliensis</name>
    <name type="common">Para rubber tree</name>
    <name type="synonym">Siphonia brasiliensis</name>
    <dbReference type="NCBI Taxonomy" id="3981"/>
    <lineage>
        <taxon>Eukaryota</taxon>
        <taxon>Viridiplantae</taxon>
        <taxon>Streptophyta</taxon>
        <taxon>Embryophyta</taxon>
        <taxon>Tracheophyta</taxon>
        <taxon>Spermatophyta</taxon>
        <taxon>Magnoliopsida</taxon>
        <taxon>eudicotyledons</taxon>
        <taxon>Gunneridae</taxon>
        <taxon>Pentapetalae</taxon>
        <taxon>rosids</taxon>
        <taxon>fabids</taxon>
        <taxon>Malpighiales</taxon>
        <taxon>Euphorbiaceae</taxon>
        <taxon>Crotonoideae</taxon>
        <taxon>Micrandreae</taxon>
        <taxon>Hevea</taxon>
    </lineage>
</organism>
<keyword evidence="2" id="KW-0433">Leucine-rich repeat</keyword>
<reference evidence="10 11" key="1">
    <citation type="journal article" date="2023" name="Plant Biotechnol. J.">
        <title>Chromosome-level wild Hevea brasiliensis genome provides new tools for genomic-assisted breeding and valuable loci to elevate rubber yield.</title>
        <authorList>
            <person name="Cheng H."/>
            <person name="Song X."/>
            <person name="Hu Y."/>
            <person name="Wu T."/>
            <person name="Yang Q."/>
            <person name="An Z."/>
            <person name="Feng S."/>
            <person name="Deng Z."/>
            <person name="Wu W."/>
            <person name="Zeng X."/>
            <person name="Tu M."/>
            <person name="Wang X."/>
            <person name="Huang H."/>
        </authorList>
    </citation>
    <scope>NUCLEOTIDE SEQUENCE [LARGE SCALE GENOMIC DNA]</scope>
    <source>
        <strain evidence="10">MT/VB/25A 57/8</strain>
    </source>
</reference>
<keyword evidence="7" id="KW-0067">ATP-binding</keyword>
<evidence type="ECO:0000256" key="1">
    <source>
        <dbReference type="ARBA" id="ARBA00004370"/>
    </source>
</evidence>
<dbReference type="InterPro" id="IPR017441">
    <property type="entry name" value="Protein_kinase_ATP_BS"/>
</dbReference>
<name>A0ABQ9LIT2_HEVBR</name>
<dbReference type="PANTHER" id="PTHR27008:SF592">
    <property type="entry name" value="LEUCINE-RICH REPEAT RECEPTOR-LIKE PROTEIN KINASE FAMILY PROTEIN-RELATED"/>
    <property type="match status" value="1"/>
</dbReference>
<dbReference type="PANTHER" id="PTHR27008">
    <property type="entry name" value="OS04G0122200 PROTEIN"/>
    <property type="match status" value="1"/>
</dbReference>
<comment type="caution">
    <text evidence="10">The sequence shown here is derived from an EMBL/GenBank/DDBJ whole genome shotgun (WGS) entry which is preliminary data.</text>
</comment>
<keyword evidence="3 8" id="KW-0812">Transmembrane</keyword>
<feature type="binding site" evidence="7">
    <location>
        <position position="305"/>
    </location>
    <ligand>
        <name>ATP</name>
        <dbReference type="ChEBI" id="CHEBI:30616"/>
    </ligand>
</feature>
<protein>
    <recommendedName>
        <fullName evidence="9">Protein kinase domain-containing protein</fullName>
    </recommendedName>
</protein>
<keyword evidence="7" id="KW-0547">Nucleotide-binding</keyword>
<evidence type="ECO:0000313" key="11">
    <source>
        <dbReference type="Proteomes" id="UP001174677"/>
    </source>
</evidence>
<evidence type="ECO:0000256" key="8">
    <source>
        <dbReference type="SAM" id="Phobius"/>
    </source>
</evidence>
<comment type="subcellular location">
    <subcellularLocation>
        <location evidence="1">Membrane</location>
    </subcellularLocation>
</comment>
<evidence type="ECO:0000313" key="10">
    <source>
        <dbReference type="EMBL" id="KAJ9167433.1"/>
    </source>
</evidence>
<dbReference type="EMBL" id="JARPOI010000012">
    <property type="protein sequence ID" value="KAJ9167433.1"/>
    <property type="molecule type" value="Genomic_DNA"/>
</dbReference>
<keyword evidence="5 8" id="KW-1133">Transmembrane helix</keyword>
<evidence type="ECO:0000256" key="5">
    <source>
        <dbReference type="ARBA" id="ARBA00022989"/>
    </source>
</evidence>
<dbReference type="InterPro" id="IPR032675">
    <property type="entry name" value="LRR_dom_sf"/>
</dbReference>
<dbReference type="InterPro" id="IPR001245">
    <property type="entry name" value="Ser-Thr/Tyr_kinase_cat_dom"/>
</dbReference>
<dbReference type="Pfam" id="PF07714">
    <property type="entry name" value="PK_Tyr_Ser-Thr"/>
    <property type="match status" value="1"/>
</dbReference>
<keyword evidence="4" id="KW-0677">Repeat</keyword>
<gene>
    <name evidence="10" type="ORF">P3X46_022087</name>
</gene>
<evidence type="ECO:0000256" key="4">
    <source>
        <dbReference type="ARBA" id="ARBA00022737"/>
    </source>
</evidence>
<evidence type="ECO:0000256" key="2">
    <source>
        <dbReference type="ARBA" id="ARBA00022614"/>
    </source>
</evidence>
<sequence length="409" mass="44921">MVSSTPGMILSISATGLESLLVAAIKRVTSLVLEGQNLTFAIGVNNFSGPIPNSLSNASQLQIVDISSNDFPIFSTKLSYLYLGENEITGIIPAALDNLINLIGLCMEDNYFTGEIPGTIGDCLSLEYLYMQGNFFQGTIPSSLASLKGLRYLDLSRNNLNPLSPILESFFQGEVPKRGVFANVSALSLFGNSKLCSGITKLGLPKCPTRILKKVKSHTLKLLVVIACVVPLLLILIFFLIRWMRKLRCRPSFAPLEMNHLLKVSYKDFYQSTDGFSSSNLIGSGAFGSVYKGFLPQVKRLVAVKVLSLKRTGSIKSFMAECNSLGIIRHQNLVKLVTCCSSLGYKSNAFKALIFEYMGSGSLEKWLHPCEGGENQKRSLNLLQRLNIAIDVASALHYLHDLWKAYHSL</sequence>
<dbReference type="Gene3D" id="3.80.10.10">
    <property type="entry name" value="Ribonuclease Inhibitor"/>
    <property type="match status" value="2"/>
</dbReference>
<dbReference type="PROSITE" id="PS50011">
    <property type="entry name" value="PROTEIN_KINASE_DOM"/>
    <property type="match status" value="1"/>
</dbReference>
<dbReference type="InterPro" id="IPR001611">
    <property type="entry name" value="Leu-rich_rpt"/>
</dbReference>